<feature type="region of interest" description="Disordered" evidence="3">
    <location>
        <begin position="736"/>
        <end position="762"/>
    </location>
</feature>
<sequence>MRMEQYLTFTDHALWEVILNRDLVSSVASASAEGPILPKTVEQKLARKNELKAKTWNNIALIMRNKSDLDTLSMDDLYNNLKVFGVDAAEDFKEYMLRGYYCYLKNLMLLFVAPTTAEQRLARKNELKARGTLLMALLDKHQLKFNMYKDAKSLMEVIEKRFGGNKETKKVQKTLFKKQYENFTGSSSKSLDQIHDRLQKLISQLEILDQSLDDLFNNLKIYEAEVKSSSSTSSITQNIAFVSSHNTDSTNELVSAVNSVSAASTKVLVFALPNVDNLNADDLEEMDLKWQMAILTMRARRFLQRTGRNLGANGTTSIGFDMLKVECYNCHKRGNFARECRSPKDTKNKVTQRRNVPVETSTSNLLVSQCHGVGSYDWSFQADEEPTNYALMAFTYSSSSNCDNEEELLQFKMQKVWVLVDLPKGKRAIGSKWEKGIYYEEVFAPVARIEAIRRFDLSFAKATLDEFNLWHRRLGHINFKIMNKLVKGNQPNSSTGIQEFFFADAAAFEVKESKSAVYISSSSCNKTKKHDIKTNRKAKGKSHVELSTGVRNLHPSQYPDDPDMPALKDITYSDDEEAVGLESVEAKLVIYQQNENVFEEDIKLLKLYIMLKDNALVDIRKKFEKAEQERYELNLKLKNFQTSLKNLSQLLASQITDTTGLGYDNQVFNSIVFDCDELNSSKSDVSMPTSLVHDRYKSGKGYYVVPPPYTGTFMPYKPDLVFHDAPTVNETVPTILNVKPTPTKPNKDLSPSNRPFAPITED</sequence>
<organism evidence="5">
    <name type="scientific">Tanacetum cinerariifolium</name>
    <name type="common">Dalmatian daisy</name>
    <name type="synonym">Chrysanthemum cinerariifolium</name>
    <dbReference type="NCBI Taxonomy" id="118510"/>
    <lineage>
        <taxon>Eukaryota</taxon>
        <taxon>Viridiplantae</taxon>
        <taxon>Streptophyta</taxon>
        <taxon>Embryophyta</taxon>
        <taxon>Tracheophyta</taxon>
        <taxon>Spermatophyta</taxon>
        <taxon>Magnoliopsida</taxon>
        <taxon>eudicotyledons</taxon>
        <taxon>Gunneridae</taxon>
        <taxon>Pentapetalae</taxon>
        <taxon>asterids</taxon>
        <taxon>campanulids</taxon>
        <taxon>Asterales</taxon>
        <taxon>Asteraceae</taxon>
        <taxon>Asteroideae</taxon>
        <taxon>Anthemideae</taxon>
        <taxon>Anthemidinae</taxon>
        <taxon>Tanacetum</taxon>
    </lineage>
</organism>
<accession>A0A6L2MN55</accession>
<dbReference type="InterPro" id="IPR001878">
    <property type="entry name" value="Znf_CCHC"/>
</dbReference>
<dbReference type="InterPro" id="IPR025724">
    <property type="entry name" value="GAG-pre-integrase_dom"/>
</dbReference>
<keyword evidence="2" id="KW-0175">Coiled coil</keyword>
<dbReference type="EMBL" id="BKCJ010006759">
    <property type="protein sequence ID" value="GEU73794.1"/>
    <property type="molecule type" value="Genomic_DNA"/>
</dbReference>
<gene>
    <name evidence="5" type="ORF">Tci_045772</name>
</gene>
<dbReference type="GO" id="GO:0003676">
    <property type="term" value="F:nucleic acid binding"/>
    <property type="evidence" value="ECO:0007669"/>
    <property type="project" value="InterPro"/>
</dbReference>
<comment type="caution">
    <text evidence="5">The sequence shown here is derived from an EMBL/GenBank/DDBJ whole genome shotgun (WGS) entry which is preliminary data.</text>
</comment>
<name>A0A6L2MN55_TANCI</name>
<evidence type="ECO:0000313" key="5">
    <source>
        <dbReference type="EMBL" id="GEU73794.1"/>
    </source>
</evidence>
<keyword evidence="1" id="KW-0863">Zinc-finger</keyword>
<keyword evidence="1" id="KW-0479">Metal-binding</keyword>
<reference evidence="5" key="1">
    <citation type="journal article" date="2019" name="Sci. Rep.">
        <title>Draft genome of Tanacetum cinerariifolium, the natural source of mosquito coil.</title>
        <authorList>
            <person name="Yamashiro T."/>
            <person name="Shiraishi A."/>
            <person name="Satake H."/>
            <person name="Nakayama K."/>
        </authorList>
    </citation>
    <scope>NUCLEOTIDE SEQUENCE</scope>
</reference>
<feature type="domain" description="CCHC-type" evidence="4">
    <location>
        <begin position="327"/>
        <end position="342"/>
    </location>
</feature>
<keyword evidence="1" id="KW-0862">Zinc</keyword>
<evidence type="ECO:0000256" key="1">
    <source>
        <dbReference type="PROSITE-ProRule" id="PRU00047"/>
    </source>
</evidence>
<evidence type="ECO:0000256" key="2">
    <source>
        <dbReference type="SAM" id="Coils"/>
    </source>
</evidence>
<evidence type="ECO:0000256" key="3">
    <source>
        <dbReference type="SAM" id="MobiDB-lite"/>
    </source>
</evidence>
<dbReference type="AlphaFoldDB" id="A0A6L2MN55"/>
<dbReference type="PROSITE" id="PS50158">
    <property type="entry name" value="ZF_CCHC"/>
    <property type="match status" value="1"/>
</dbReference>
<dbReference type="GO" id="GO:0008270">
    <property type="term" value="F:zinc ion binding"/>
    <property type="evidence" value="ECO:0007669"/>
    <property type="project" value="UniProtKB-KW"/>
</dbReference>
<protein>
    <recommendedName>
        <fullName evidence="4">CCHC-type domain-containing protein</fullName>
    </recommendedName>
</protein>
<dbReference type="SUPFAM" id="SSF57756">
    <property type="entry name" value="Retrovirus zinc finger-like domains"/>
    <property type="match status" value="1"/>
</dbReference>
<feature type="coiled-coil region" evidence="2">
    <location>
        <begin position="191"/>
        <end position="225"/>
    </location>
</feature>
<evidence type="ECO:0000259" key="4">
    <source>
        <dbReference type="PROSITE" id="PS50158"/>
    </source>
</evidence>
<proteinExistence type="predicted"/>
<dbReference type="InterPro" id="IPR036875">
    <property type="entry name" value="Znf_CCHC_sf"/>
</dbReference>
<dbReference type="Pfam" id="PF13976">
    <property type="entry name" value="gag_pre-integrs"/>
    <property type="match status" value="1"/>
</dbReference>